<organism evidence="1 2">
    <name type="scientific">Hyalomma asiaticum</name>
    <name type="common">Tick</name>
    <dbReference type="NCBI Taxonomy" id="266040"/>
    <lineage>
        <taxon>Eukaryota</taxon>
        <taxon>Metazoa</taxon>
        <taxon>Ecdysozoa</taxon>
        <taxon>Arthropoda</taxon>
        <taxon>Chelicerata</taxon>
        <taxon>Arachnida</taxon>
        <taxon>Acari</taxon>
        <taxon>Parasitiformes</taxon>
        <taxon>Ixodida</taxon>
        <taxon>Ixodoidea</taxon>
        <taxon>Ixodidae</taxon>
        <taxon>Hyalomminae</taxon>
        <taxon>Hyalomma</taxon>
    </lineage>
</organism>
<protein>
    <submittedName>
        <fullName evidence="1">Uncharacterized protein</fullName>
    </submittedName>
</protein>
<sequence>MCFVLADTSNSLSVVLSNEFKGHTETRRRTFVFAVTVLSAAPRHKRSSLQESGQNVDRPLRSLQLRVYSAEQILKHTQSRDHSSKRLQEKTGSRTRYLRLGLPCLLPPSAAVSPAPSHPASCSGRVGESSPQSPPSSQQQTGAIQRWRLAHKHHYPSKACASAAASESSSRFENKLSIGSREMNHSGDGSVGGGGRGRRATTPAAHMHTPMAADPVRTAPTLFTMPAARSDDAGGASDFSGPGQQHARPSATAAAAASQPITGLSSTRGDSEDAAAAARRVCSHRHTQARLLRSTPKARSPRSGALLRRNE</sequence>
<dbReference type="EMBL" id="CM023487">
    <property type="protein sequence ID" value="KAH6926710.1"/>
    <property type="molecule type" value="Genomic_DNA"/>
</dbReference>
<gene>
    <name evidence="1" type="ORF">HPB50_021229</name>
</gene>
<name>A0ACB7RW30_HYAAI</name>
<proteinExistence type="predicted"/>
<accession>A0ACB7RW30</accession>
<comment type="caution">
    <text evidence="1">The sequence shown here is derived from an EMBL/GenBank/DDBJ whole genome shotgun (WGS) entry which is preliminary data.</text>
</comment>
<dbReference type="Proteomes" id="UP000821845">
    <property type="component" value="Chromosome 7"/>
</dbReference>
<evidence type="ECO:0000313" key="2">
    <source>
        <dbReference type="Proteomes" id="UP000821845"/>
    </source>
</evidence>
<evidence type="ECO:0000313" key="1">
    <source>
        <dbReference type="EMBL" id="KAH6926710.1"/>
    </source>
</evidence>
<reference evidence="1" key="1">
    <citation type="submission" date="2020-05" db="EMBL/GenBank/DDBJ databases">
        <title>Large-scale comparative analyses of tick genomes elucidate their genetic diversity and vector capacities.</title>
        <authorList>
            <person name="Jia N."/>
            <person name="Wang J."/>
            <person name="Shi W."/>
            <person name="Du L."/>
            <person name="Sun Y."/>
            <person name="Zhan W."/>
            <person name="Jiang J."/>
            <person name="Wang Q."/>
            <person name="Zhang B."/>
            <person name="Ji P."/>
            <person name="Sakyi L.B."/>
            <person name="Cui X."/>
            <person name="Yuan T."/>
            <person name="Jiang B."/>
            <person name="Yang W."/>
            <person name="Lam T.T.-Y."/>
            <person name="Chang Q."/>
            <person name="Ding S."/>
            <person name="Wang X."/>
            <person name="Zhu J."/>
            <person name="Ruan X."/>
            <person name="Zhao L."/>
            <person name="Wei J."/>
            <person name="Que T."/>
            <person name="Du C."/>
            <person name="Cheng J."/>
            <person name="Dai P."/>
            <person name="Han X."/>
            <person name="Huang E."/>
            <person name="Gao Y."/>
            <person name="Liu J."/>
            <person name="Shao H."/>
            <person name="Ye R."/>
            <person name="Li L."/>
            <person name="Wei W."/>
            <person name="Wang X."/>
            <person name="Wang C."/>
            <person name="Yang T."/>
            <person name="Huo Q."/>
            <person name="Li W."/>
            <person name="Guo W."/>
            <person name="Chen H."/>
            <person name="Zhou L."/>
            <person name="Ni X."/>
            <person name="Tian J."/>
            <person name="Zhou Y."/>
            <person name="Sheng Y."/>
            <person name="Liu T."/>
            <person name="Pan Y."/>
            <person name="Xia L."/>
            <person name="Li J."/>
            <person name="Zhao F."/>
            <person name="Cao W."/>
        </authorList>
    </citation>
    <scope>NUCLEOTIDE SEQUENCE</scope>
    <source>
        <strain evidence="1">Hyas-2018</strain>
    </source>
</reference>
<keyword evidence="2" id="KW-1185">Reference proteome</keyword>